<evidence type="ECO:0000256" key="1">
    <source>
        <dbReference type="SAM" id="Phobius"/>
    </source>
</evidence>
<evidence type="ECO:0000313" key="3">
    <source>
        <dbReference type="Proteomes" id="UP000887458"/>
    </source>
</evidence>
<dbReference type="EMBL" id="NJHN03000111">
    <property type="protein sequence ID" value="KAH9414355.1"/>
    <property type="molecule type" value="Genomic_DNA"/>
</dbReference>
<name>A0ABQ8IVM1_DERPT</name>
<sequence>MINDNIEYIHVILIGHEFSIEYFSIDIFGLKPIQALLNLYYMLDMLMIITLYLISYSFLPIISDNNNNKNY</sequence>
<dbReference type="Proteomes" id="UP000887458">
    <property type="component" value="Unassembled WGS sequence"/>
</dbReference>
<keyword evidence="1" id="KW-0812">Transmembrane</keyword>
<evidence type="ECO:0000313" key="2">
    <source>
        <dbReference type="EMBL" id="KAH9414355.1"/>
    </source>
</evidence>
<keyword evidence="3" id="KW-1185">Reference proteome</keyword>
<reference evidence="2 3" key="1">
    <citation type="journal article" date="2018" name="J. Allergy Clin. Immunol.">
        <title>High-quality assembly of Dermatophagoides pteronyssinus genome and transcriptome reveals a wide range of novel allergens.</title>
        <authorList>
            <person name="Liu X.Y."/>
            <person name="Yang K.Y."/>
            <person name="Wang M.Q."/>
            <person name="Kwok J.S."/>
            <person name="Zeng X."/>
            <person name="Yang Z."/>
            <person name="Xiao X.J."/>
            <person name="Lau C.P."/>
            <person name="Li Y."/>
            <person name="Huang Z.M."/>
            <person name="Ba J.G."/>
            <person name="Yim A.K."/>
            <person name="Ouyang C.Y."/>
            <person name="Ngai S.M."/>
            <person name="Chan T.F."/>
            <person name="Leung E.L."/>
            <person name="Liu L."/>
            <person name="Liu Z.G."/>
            <person name="Tsui S.K."/>
        </authorList>
    </citation>
    <scope>NUCLEOTIDE SEQUENCE [LARGE SCALE GENOMIC DNA]</scope>
    <source>
        <strain evidence="2">Derp</strain>
    </source>
</reference>
<comment type="caution">
    <text evidence="2">The sequence shown here is derived from an EMBL/GenBank/DDBJ whole genome shotgun (WGS) entry which is preliminary data.</text>
</comment>
<keyword evidence="1" id="KW-0472">Membrane</keyword>
<gene>
    <name evidence="2" type="ORF">DERP_012002</name>
</gene>
<feature type="transmembrane region" description="Helical" evidence="1">
    <location>
        <begin position="39"/>
        <end position="59"/>
    </location>
</feature>
<protein>
    <submittedName>
        <fullName evidence="2">Uncharacterized protein</fullName>
    </submittedName>
</protein>
<reference evidence="2 3" key="2">
    <citation type="journal article" date="2022" name="Mol. Biol. Evol.">
        <title>Comparative Genomics Reveals Insights into the Divergent Evolution of Astigmatic Mites and Household Pest Adaptations.</title>
        <authorList>
            <person name="Xiong Q."/>
            <person name="Wan A.T."/>
            <person name="Liu X."/>
            <person name="Fung C.S."/>
            <person name="Xiao X."/>
            <person name="Malainual N."/>
            <person name="Hou J."/>
            <person name="Wang L."/>
            <person name="Wang M."/>
            <person name="Yang K.Y."/>
            <person name="Cui Y."/>
            <person name="Leung E.L."/>
            <person name="Nong W."/>
            <person name="Shin S.K."/>
            <person name="Au S.W."/>
            <person name="Jeong K.Y."/>
            <person name="Chew F.T."/>
            <person name="Hui J.H."/>
            <person name="Leung T.F."/>
            <person name="Tungtrongchitr A."/>
            <person name="Zhong N."/>
            <person name="Liu Z."/>
            <person name="Tsui S.K."/>
        </authorList>
    </citation>
    <scope>NUCLEOTIDE SEQUENCE [LARGE SCALE GENOMIC DNA]</scope>
    <source>
        <strain evidence="2">Derp</strain>
    </source>
</reference>
<organism evidence="2 3">
    <name type="scientific">Dermatophagoides pteronyssinus</name>
    <name type="common">European house dust mite</name>
    <dbReference type="NCBI Taxonomy" id="6956"/>
    <lineage>
        <taxon>Eukaryota</taxon>
        <taxon>Metazoa</taxon>
        <taxon>Ecdysozoa</taxon>
        <taxon>Arthropoda</taxon>
        <taxon>Chelicerata</taxon>
        <taxon>Arachnida</taxon>
        <taxon>Acari</taxon>
        <taxon>Acariformes</taxon>
        <taxon>Sarcoptiformes</taxon>
        <taxon>Astigmata</taxon>
        <taxon>Psoroptidia</taxon>
        <taxon>Analgoidea</taxon>
        <taxon>Pyroglyphidae</taxon>
        <taxon>Dermatophagoidinae</taxon>
        <taxon>Dermatophagoides</taxon>
    </lineage>
</organism>
<accession>A0ABQ8IVM1</accession>
<keyword evidence="1" id="KW-1133">Transmembrane helix</keyword>
<proteinExistence type="predicted"/>